<keyword evidence="3" id="KW-1185">Reference proteome</keyword>
<gene>
    <name evidence="2" type="ORF">CASFOL_023412</name>
</gene>
<proteinExistence type="predicted"/>
<dbReference type="PANTHER" id="PTHR47871:SF2">
    <property type="entry name" value="OS03G0221300 PROTEIN"/>
    <property type="match status" value="1"/>
</dbReference>
<name>A0ABD3CKH1_9LAMI</name>
<organism evidence="2 3">
    <name type="scientific">Castilleja foliolosa</name>
    <dbReference type="NCBI Taxonomy" id="1961234"/>
    <lineage>
        <taxon>Eukaryota</taxon>
        <taxon>Viridiplantae</taxon>
        <taxon>Streptophyta</taxon>
        <taxon>Embryophyta</taxon>
        <taxon>Tracheophyta</taxon>
        <taxon>Spermatophyta</taxon>
        <taxon>Magnoliopsida</taxon>
        <taxon>eudicotyledons</taxon>
        <taxon>Gunneridae</taxon>
        <taxon>Pentapetalae</taxon>
        <taxon>asterids</taxon>
        <taxon>lamiids</taxon>
        <taxon>Lamiales</taxon>
        <taxon>Orobanchaceae</taxon>
        <taxon>Pedicularideae</taxon>
        <taxon>Castillejinae</taxon>
        <taxon>Castilleja</taxon>
    </lineage>
</organism>
<evidence type="ECO:0000256" key="1">
    <source>
        <dbReference type="SAM" id="MobiDB-lite"/>
    </source>
</evidence>
<dbReference type="EMBL" id="JAVIJP010000032">
    <property type="protein sequence ID" value="KAL3630428.1"/>
    <property type="molecule type" value="Genomic_DNA"/>
</dbReference>
<evidence type="ECO:0000313" key="3">
    <source>
        <dbReference type="Proteomes" id="UP001632038"/>
    </source>
</evidence>
<evidence type="ECO:0000313" key="2">
    <source>
        <dbReference type="EMBL" id="KAL3630428.1"/>
    </source>
</evidence>
<dbReference type="AlphaFoldDB" id="A0ABD3CKH1"/>
<dbReference type="Proteomes" id="UP001632038">
    <property type="component" value="Unassembled WGS sequence"/>
</dbReference>
<comment type="caution">
    <text evidence="2">The sequence shown here is derived from an EMBL/GenBank/DDBJ whole genome shotgun (WGS) entry which is preliminary data.</text>
</comment>
<accession>A0ABD3CKH1</accession>
<protein>
    <submittedName>
        <fullName evidence="2">Uncharacterized protein</fullName>
    </submittedName>
</protein>
<sequence length="496" mass="56059">MAQSENRFRNGAQATACLGDEFEHVPLRQRLKLLLAKREDGHWDSQAQVKVEYADNHVESSSTSCMNVSSVAGVQAAVESELSIEYLDELEHVVLKERLRMLLARLKSKCLGLTSTMLEGSAIPIAAIPPGYDELQDTNVAAPCQLSFGDFGLVKSEIQTTDDAYEDELDHMLLRDRMKLFSSRDGPGLVTHQSSKRKSKTEPSAFGCKPVASTPAPSFKVNRPRKRRRTVTDSIETAMEEDAPGLLKVLVDKGVLVDEIKLYGEPESNEALEDSSTTENFAELEEIISKLFSQRDSLLKLAPLRCTKGEKASYCLECLLSLVEQARYLRFRNWPVEWGWCRDLQSFIFVFERHNRLVLERPEYGYATYFFELADSLPINWQIRRLIIAMKLTNCSRITILENKALMVGDDLTDGEARVLMEYGWKPNTGLGTMLNYYDRVVHDRKNESDRSDWKSKIGKFLMDGYNGGTIVSAGIPIRAEESDVVHPVEIKLELI</sequence>
<feature type="region of interest" description="Disordered" evidence="1">
    <location>
        <begin position="185"/>
        <end position="209"/>
    </location>
</feature>
<reference evidence="3" key="1">
    <citation type="journal article" date="2024" name="IScience">
        <title>Strigolactones Initiate the Formation of Haustorium-like Structures in Castilleja.</title>
        <authorList>
            <person name="Buerger M."/>
            <person name="Peterson D."/>
            <person name="Chory J."/>
        </authorList>
    </citation>
    <scope>NUCLEOTIDE SEQUENCE [LARGE SCALE GENOMIC DNA]</scope>
</reference>
<dbReference type="PANTHER" id="PTHR47871">
    <property type="entry name" value="NAC DOMAIN-CONTAINING PROTEIN 8"/>
    <property type="match status" value="1"/>
</dbReference>